<evidence type="ECO:0008006" key="9">
    <source>
        <dbReference type="Google" id="ProtNLM"/>
    </source>
</evidence>
<feature type="transmembrane region" description="Helical" evidence="6">
    <location>
        <begin position="99"/>
        <end position="117"/>
    </location>
</feature>
<keyword evidence="3 6" id="KW-0812">Transmembrane</keyword>
<dbReference type="Gene3D" id="1.20.1260.100">
    <property type="entry name" value="TspO/MBR protein"/>
    <property type="match status" value="1"/>
</dbReference>
<dbReference type="InterPro" id="IPR038330">
    <property type="entry name" value="TspO/MBR-related_sf"/>
</dbReference>
<evidence type="ECO:0000313" key="8">
    <source>
        <dbReference type="EMBL" id="KAF9751469.1"/>
    </source>
</evidence>
<keyword evidence="4 6" id="KW-1133">Transmembrane helix</keyword>
<dbReference type="CDD" id="cd15904">
    <property type="entry name" value="TSPO_MBR"/>
    <property type="match status" value="1"/>
</dbReference>
<dbReference type="GO" id="GO:0005741">
    <property type="term" value="C:mitochondrial outer membrane"/>
    <property type="evidence" value="ECO:0007669"/>
    <property type="project" value="TreeGrafter"/>
</dbReference>
<dbReference type="AlphaFoldDB" id="A0A0B7JQ27"/>
<dbReference type="Pfam" id="PF03073">
    <property type="entry name" value="TspO_MBR"/>
    <property type="match status" value="1"/>
</dbReference>
<evidence type="ECO:0000313" key="7">
    <source>
        <dbReference type="EMBL" id="CEO47098.1"/>
    </source>
</evidence>
<feature type="transmembrane region" description="Helical" evidence="6">
    <location>
        <begin position="58"/>
        <end position="79"/>
    </location>
</feature>
<feature type="transmembrane region" description="Helical" evidence="6">
    <location>
        <begin position="124"/>
        <end position="143"/>
    </location>
</feature>
<dbReference type="GO" id="GO:0033013">
    <property type="term" value="P:tetrapyrrole metabolic process"/>
    <property type="evidence" value="ECO:0007669"/>
    <property type="project" value="UniProtKB-ARBA"/>
</dbReference>
<dbReference type="InterPro" id="IPR004307">
    <property type="entry name" value="TspO_MBR"/>
</dbReference>
<keyword evidence="5 6" id="KW-0472">Membrane</keyword>
<comment type="subcellular location">
    <subcellularLocation>
        <location evidence="1">Membrane</location>
        <topology evidence="1">Multi-pass membrane protein</topology>
    </subcellularLocation>
</comment>
<evidence type="ECO:0000256" key="1">
    <source>
        <dbReference type="ARBA" id="ARBA00004141"/>
    </source>
</evidence>
<dbReference type="FunFam" id="1.20.1260.100:FF:000001">
    <property type="entry name" value="translocator protein 2"/>
    <property type="match status" value="1"/>
</dbReference>
<evidence type="ECO:0000256" key="2">
    <source>
        <dbReference type="ARBA" id="ARBA00007524"/>
    </source>
</evidence>
<sequence>MTTYIPSITIPSQVFLNPSASILLPVVLGTSIGYATGRAGTQKTYLRLKQPPLRPPPWLFGPVWTVLYGLMGYAAYRATFKGLSPFSSPDTIRTTKHTMTLYTIQLGLNLVWMPLFFAAKLPVLATVDIVSLLGVNAYLTYLWHPIDAVAAYCQIPYLGWLSFATYLCAGVGYLNDWDLNAMHTKDTKPPGKKEREAMEI</sequence>
<evidence type="ECO:0000256" key="3">
    <source>
        <dbReference type="ARBA" id="ARBA00022692"/>
    </source>
</evidence>
<dbReference type="EMBL" id="CDPU01000006">
    <property type="protein sequence ID" value="CEO47098.1"/>
    <property type="molecule type" value="Genomic_DNA"/>
</dbReference>
<organism evidence="7">
    <name type="scientific">Bionectria ochroleuca</name>
    <name type="common">Gliocladium roseum</name>
    <dbReference type="NCBI Taxonomy" id="29856"/>
    <lineage>
        <taxon>Eukaryota</taxon>
        <taxon>Fungi</taxon>
        <taxon>Dikarya</taxon>
        <taxon>Ascomycota</taxon>
        <taxon>Pezizomycotina</taxon>
        <taxon>Sordariomycetes</taxon>
        <taxon>Hypocreomycetidae</taxon>
        <taxon>Hypocreales</taxon>
        <taxon>Bionectriaceae</taxon>
        <taxon>Clonostachys</taxon>
    </lineage>
</organism>
<dbReference type="Proteomes" id="UP000616885">
    <property type="component" value="Unassembled WGS sequence"/>
</dbReference>
<reference evidence="8" key="2">
    <citation type="submission" date="2020-10" db="EMBL/GenBank/DDBJ databases">
        <title>High-Quality Genome Resource of Clonostachys rosea strain S41 by Oxford Nanopore Long-Read Sequencing.</title>
        <authorList>
            <person name="Wang H."/>
        </authorList>
    </citation>
    <scope>NUCLEOTIDE SEQUENCE</scope>
    <source>
        <strain evidence="8">S41</strain>
    </source>
</reference>
<evidence type="ECO:0000256" key="5">
    <source>
        <dbReference type="ARBA" id="ARBA00023136"/>
    </source>
</evidence>
<dbReference type="PANTHER" id="PTHR10057:SF0">
    <property type="entry name" value="TRANSLOCATOR PROTEIN"/>
    <property type="match status" value="1"/>
</dbReference>
<proteinExistence type="inferred from homology"/>
<dbReference type="PANTHER" id="PTHR10057">
    <property type="entry name" value="PERIPHERAL-TYPE BENZODIAZEPINE RECEPTOR"/>
    <property type="match status" value="1"/>
</dbReference>
<comment type="similarity">
    <text evidence="2">Belongs to the TspO/BZRP family.</text>
</comment>
<gene>
    <name evidence="7" type="ORF">BN869_000003153_1</name>
    <name evidence="8" type="ORF">IM811_013263</name>
</gene>
<feature type="transmembrane region" description="Helical" evidence="6">
    <location>
        <begin position="20"/>
        <end position="37"/>
    </location>
</feature>
<evidence type="ECO:0000256" key="4">
    <source>
        <dbReference type="ARBA" id="ARBA00022989"/>
    </source>
</evidence>
<reference evidence="7" key="1">
    <citation type="submission" date="2015-01" db="EMBL/GenBank/DDBJ databases">
        <authorList>
            <person name="Durling Mikael"/>
        </authorList>
    </citation>
    <scope>NUCLEOTIDE SEQUENCE</scope>
</reference>
<protein>
    <recommendedName>
        <fullName evidence="9">TspO/MBR-related protein</fullName>
    </recommendedName>
</protein>
<dbReference type="EMBL" id="JADCTT010000005">
    <property type="protein sequence ID" value="KAF9751469.1"/>
    <property type="molecule type" value="Genomic_DNA"/>
</dbReference>
<name>A0A0B7JQ27_BIOOC</name>
<evidence type="ECO:0000256" key="6">
    <source>
        <dbReference type="SAM" id="Phobius"/>
    </source>
</evidence>
<feature type="transmembrane region" description="Helical" evidence="6">
    <location>
        <begin position="155"/>
        <end position="175"/>
    </location>
</feature>
<accession>A0A0B7JQ27</accession>